<protein>
    <recommendedName>
        <fullName evidence="5">Lipoprotein</fullName>
    </recommendedName>
</protein>
<feature type="region of interest" description="Disordered" evidence="1">
    <location>
        <begin position="22"/>
        <end position="49"/>
    </location>
</feature>
<dbReference type="EMBL" id="BAAAYG010000005">
    <property type="protein sequence ID" value="GAA3284460.1"/>
    <property type="molecule type" value="Genomic_DNA"/>
</dbReference>
<proteinExistence type="predicted"/>
<keyword evidence="4" id="KW-1185">Reference proteome</keyword>
<feature type="signal peptide" evidence="2">
    <location>
        <begin position="1"/>
        <end position="25"/>
    </location>
</feature>
<gene>
    <name evidence="3" type="ORF">GCM10020260_15030</name>
</gene>
<evidence type="ECO:0000256" key="1">
    <source>
        <dbReference type="SAM" id="MobiDB-lite"/>
    </source>
</evidence>
<evidence type="ECO:0000313" key="3">
    <source>
        <dbReference type="EMBL" id="GAA3284460.1"/>
    </source>
</evidence>
<evidence type="ECO:0000256" key="2">
    <source>
        <dbReference type="SAM" id="SignalP"/>
    </source>
</evidence>
<feature type="chain" id="PRO_5045470904" description="Lipoprotein" evidence="2">
    <location>
        <begin position="26"/>
        <end position="214"/>
    </location>
</feature>
<dbReference type="Proteomes" id="UP001501736">
    <property type="component" value="Unassembled WGS sequence"/>
</dbReference>
<dbReference type="PROSITE" id="PS51257">
    <property type="entry name" value="PROKAR_LIPOPROTEIN"/>
    <property type="match status" value="1"/>
</dbReference>
<evidence type="ECO:0008006" key="5">
    <source>
        <dbReference type="Google" id="ProtNLM"/>
    </source>
</evidence>
<accession>A0ABP6RGS0</accession>
<comment type="caution">
    <text evidence="3">The sequence shown here is derived from an EMBL/GenBank/DDBJ whole genome shotgun (WGS) entry which is preliminary data.</text>
</comment>
<reference evidence="4" key="1">
    <citation type="journal article" date="2019" name="Int. J. Syst. Evol. Microbiol.">
        <title>The Global Catalogue of Microorganisms (GCM) 10K type strain sequencing project: providing services to taxonomists for standard genome sequencing and annotation.</title>
        <authorList>
            <consortium name="The Broad Institute Genomics Platform"/>
            <consortium name="The Broad Institute Genome Sequencing Center for Infectious Disease"/>
            <person name="Wu L."/>
            <person name="Ma J."/>
        </authorList>
    </citation>
    <scope>NUCLEOTIDE SEQUENCE [LARGE SCALE GENOMIC DNA]</scope>
    <source>
        <strain evidence="4">JCM 11483</strain>
    </source>
</reference>
<keyword evidence="2" id="KW-0732">Signal</keyword>
<sequence>MGKGTLASAGMVALLALAGCGSTDAAPEESEKSTEAVEATEGQEAGVGISDAEVADLIERENEAFTALFENPGPESQEAYDAIGDEVDGLLGEIEDADDLPEWVFELKTIELAMDMGATPQQILDGDLPEEPSPDSQIAQDMLGCEEGQTMEECEAAYEEGLQEDFLQYDLEECEAMVESGETFVPCTTSGDEEEFYKAFEEEYGYPVPEEHRP</sequence>
<organism evidence="3 4">
    <name type="scientific">Nesterenkonia halobia</name>
    <dbReference type="NCBI Taxonomy" id="37922"/>
    <lineage>
        <taxon>Bacteria</taxon>
        <taxon>Bacillati</taxon>
        <taxon>Actinomycetota</taxon>
        <taxon>Actinomycetes</taxon>
        <taxon>Micrococcales</taxon>
        <taxon>Micrococcaceae</taxon>
        <taxon>Nesterenkonia</taxon>
    </lineage>
</organism>
<name>A0ABP6RGS0_9MICC</name>
<evidence type="ECO:0000313" key="4">
    <source>
        <dbReference type="Proteomes" id="UP001501736"/>
    </source>
</evidence>
<dbReference type="RefSeq" id="WP_344719856.1">
    <property type="nucleotide sequence ID" value="NZ_BAAAYG010000005.1"/>
</dbReference>